<dbReference type="OrthoDB" id="415512at2759"/>
<gene>
    <name evidence="2" type="ORF">C1SCF055_LOCUS15361</name>
</gene>
<name>A0A9P1FSQ2_9DINO</name>
<evidence type="ECO:0000313" key="3">
    <source>
        <dbReference type="EMBL" id="CAL1141519.1"/>
    </source>
</evidence>
<reference evidence="3" key="2">
    <citation type="submission" date="2024-04" db="EMBL/GenBank/DDBJ databases">
        <authorList>
            <person name="Chen Y."/>
            <person name="Shah S."/>
            <person name="Dougan E. K."/>
            <person name="Thang M."/>
            <person name="Chan C."/>
        </authorList>
    </citation>
    <scope>NUCLEOTIDE SEQUENCE [LARGE SCALE GENOMIC DNA]</scope>
</reference>
<organism evidence="2">
    <name type="scientific">Cladocopium goreaui</name>
    <dbReference type="NCBI Taxonomy" id="2562237"/>
    <lineage>
        <taxon>Eukaryota</taxon>
        <taxon>Sar</taxon>
        <taxon>Alveolata</taxon>
        <taxon>Dinophyceae</taxon>
        <taxon>Suessiales</taxon>
        <taxon>Symbiodiniaceae</taxon>
        <taxon>Cladocopium</taxon>
    </lineage>
</organism>
<evidence type="ECO:0000313" key="4">
    <source>
        <dbReference type="Proteomes" id="UP001152797"/>
    </source>
</evidence>
<dbReference type="Proteomes" id="UP001152797">
    <property type="component" value="Unassembled WGS sequence"/>
</dbReference>
<dbReference type="AlphaFoldDB" id="A0A9P1FSQ2"/>
<keyword evidence="4" id="KW-1185">Reference proteome</keyword>
<evidence type="ECO:0000259" key="1">
    <source>
        <dbReference type="PROSITE" id="PS50222"/>
    </source>
</evidence>
<dbReference type="PROSITE" id="PS50222">
    <property type="entry name" value="EF_HAND_2"/>
    <property type="match status" value="1"/>
</dbReference>
<dbReference type="InterPro" id="IPR002048">
    <property type="entry name" value="EF_hand_dom"/>
</dbReference>
<accession>A0A9P1FSQ2</accession>
<proteinExistence type="predicted"/>
<dbReference type="Gene3D" id="1.10.238.10">
    <property type="entry name" value="EF-hand"/>
    <property type="match status" value="1"/>
</dbReference>
<dbReference type="EMBL" id="CAMXCT010001236">
    <property type="protein sequence ID" value="CAI3988144.1"/>
    <property type="molecule type" value="Genomic_DNA"/>
</dbReference>
<evidence type="ECO:0000313" key="2">
    <source>
        <dbReference type="EMBL" id="CAI3988144.1"/>
    </source>
</evidence>
<comment type="caution">
    <text evidence="2">The sequence shown here is derived from an EMBL/GenBank/DDBJ whole genome shotgun (WGS) entry which is preliminary data.</text>
</comment>
<reference evidence="2" key="1">
    <citation type="submission" date="2022-10" db="EMBL/GenBank/DDBJ databases">
        <authorList>
            <person name="Chen Y."/>
            <person name="Dougan E. K."/>
            <person name="Chan C."/>
            <person name="Rhodes N."/>
            <person name="Thang M."/>
        </authorList>
    </citation>
    <scope>NUCLEOTIDE SEQUENCE</scope>
</reference>
<feature type="domain" description="EF-hand" evidence="1">
    <location>
        <begin position="198"/>
        <end position="233"/>
    </location>
</feature>
<protein>
    <recommendedName>
        <fullName evidence="1">EF-hand domain-containing protein</fullName>
    </recommendedName>
</protein>
<dbReference type="EMBL" id="CAMXCT030001236">
    <property type="protein sequence ID" value="CAL4775456.1"/>
    <property type="molecule type" value="Genomic_DNA"/>
</dbReference>
<sequence length="294" mass="33538">MAPCAALAKLAHIELAEFRMNPRASISNDILSSYPESPRILSGFAPNRWSSIRPASQSMHGTALRIPEKRLPALGQLETIKQSLRKDEMRQWLTYAEKSLRNTIPLPETPQHKKFCCEMTGAPTRQSHRTQKDAKHSMKTLQTIFERLAEPDAISHRKFLASMFQDKELAGVVEVFTAGLHVPQTNDENVFQEAKRKAMVKKILRILKEVDKDGSGSTEFDEFVEFFRKAEVLLEYRSEKAQTRNRVALHEEVEALRNRQELTGETGEVDLEKADVMVKASNVGRRASFRLQMF</sequence>
<dbReference type="GO" id="GO:0005509">
    <property type="term" value="F:calcium ion binding"/>
    <property type="evidence" value="ECO:0007669"/>
    <property type="project" value="InterPro"/>
</dbReference>
<dbReference type="EMBL" id="CAMXCT020001236">
    <property type="protein sequence ID" value="CAL1141519.1"/>
    <property type="molecule type" value="Genomic_DNA"/>
</dbReference>